<dbReference type="OrthoDB" id="5347061at2759"/>
<gene>
    <name evidence="1" type="ORF">BCON_0020g00470</name>
</gene>
<proteinExistence type="predicted"/>
<evidence type="ECO:0000313" key="2">
    <source>
        <dbReference type="Proteomes" id="UP000297527"/>
    </source>
</evidence>
<accession>A0A4Z1IP27</accession>
<sequence>MVMTEGIGIIFPAAHDASFSKNPQFYPSKPASLPTMSPGTSSFDTFLETKTICVNTEYFFAAVFLPETEENTMLVFDADTEDIILISMYEMNLDIPPGGLPQEQSWEACCLLLGSMTEKNYELNEEAEFLCTLVVRFNSVIGAWERIGVLDVRKGDANYPSIGEREFNLM</sequence>
<dbReference type="EMBL" id="PQXN01000020">
    <property type="protein sequence ID" value="TGO62374.1"/>
    <property type="molecule type" value="Genomic_DNA"/>
</dbReference>
<name>A0A4Z1IP27_9HELO</name>
<dbReference type="AlphaFoldDB" id="A0A4Z1IP27"/>
<reference evidence="1 2" key="1">
    <citation type="submission" date="2017-12" db="EMBL/GenBank/DDBJ databases">
        <title>Comparative genomics of Botrytis spp.</title>
        <authorList>
            <person name="Valero-Jimenez C.A."/>
            <person name="Tapia P."/>
            <person name="Veloso J."/>
            <person name="Silva-Moreno E."/>
            <person name="Staats M."/>
            <person name="Valdes J.H."/>
            <person name="Van Kan J.A.L."/>
        </authorList>
    </citation>
    <scope>NUCLEOTIDE SEQUENCE [LARGE SCALE GENOMIC DNA]</scope>
    <source>
        <strain evidence="1 2">MUCL11595</strain>
    </source>
</reference>
<protein>
    <submittedName>
        <fullName evidence="1">Uncharacterized protein</fullName>
    </submittedName>
</protein>
<dbReference type="Proteomes" id="UP000297527">
    <property type="component" value="Unassembled WGS sequence"/>
</dbReference>
<organism evidence="1 2">
    <name type="scientific">Botryotinia convoluta</name>
    <dbReference type="NCBI Taxonomy" id="54673"/>
    <lineage>
        <taxon>Eukaryota</taxon>
        <taxon>Fungi</taxon>
        <taxon>Dikarya</taxon>
        <taxon>Ascomycota</taxon>
        <taxon>Pezizomycotina</taxon>
        <taxon>Leotiomycetes</taxon>
        <taxon>Helotiales</taxon>
        <taxon>Sclerotiniaceae</taxon>
        <taxon>Botryotinia</taxon>
    </lineage>
</organism>
<evidence type="ECO:0000313" key="1">
    <source>
        <dbReference type="EMBL" id="TGO62374.1"/>
    </source>
</evidence>
<comment type="caution">
    <text evidence="1">The sequence shown here is derived from an EMBL/GenBank/DDBJ whole genome shotgun (WGS) entry which is preliminary data.</text>
</comment>
<keyword evidence="2" id="KW-1185">Reference proteome</keyword>